<keyword evidence="2 10" id="KW-0444">Lipid biosynthesis</keyword>
<dbReference type="InterPro" id="IPR003811">
    <property type="entry name" value="G3P_acylTferase_PlsY"/>
</dbReference>
<comment type="subcellular location">
    <subcellularLocation>
        <location evidence="10">Cell membrane</location>
        <topology evidence="10">Multi-pass membrane protein</topology>
    </subcellularLocation>
</comment>
<evidence type="ECO:0000256" key="1">
    <source>
        <dbReference type="ARBA" id="ARBA00022475"/>
    </source>
</evidence>
<dbReference type="EMBL" id="AYYR01000013">
    <property type="protein sequence ID" value="KRM77241.1"/>
    <property type="molecule type" value="Genomic_DNA"/>
</dbReference>
<dbReference type="Proteomes" id="UP000051845">
    <property type="component" value="Unassembled WGS sequence"/>
</dbReference>
<feature type="transmembrane region" description="Helical" evidence="10">
    <location>
        <begin position="120"/>
        <end position="142"/>
    </location>
</feature>
<keyword evidence="5 10" id="KW-1133">Transmembrane helix</keyword>
<keyword evidence="3 10" id="KW-0808">Transferase</keyword>
<reference evidence="11 12" key="1">
    <citation type="journal article" date="2015" name="Genome Announc.">
        <title>Expanding the biotechnology potential of lactobacilli through comparative genomics of 213 strains and associated genera.</title>
        <authorList>
            <person name="Sun Z."/>
            <person name="Harris H.M."/>
            <person name="McCann A."/>
            <person name="Guo C."/>
            <person name="Argimon S."/>
            <person name="Zhang W."/>
            <person name="Yang X."/>
            <person name="Jeffery I.B."/>
            <person name="Cooney J.C."/>
            <person name="Kagawa T.F."/>
            <person name="Liu W."/>
            <person name="Song Y."/>
            <person name="Salvetti E."/>
            <person name="Wrobel A."/>
            <person name="Rasinkangas P."/>
            <person name="Parkhill J."/>
            <person name="Rea M.C."/>
            <person name="O'Sullivan O."/>
            <person name="Ritari J."/>
            <person name="Douillard F.P."/>
            <person name="Paul Ross R."/>
            <person name="Yang R."/>
            <person name="Briner A.E."/>
            <person name="Felis G.E."/>
            <person name="de Vos W.M."/>
            <person name="Barrangou R."/>
            <person name="Klaenhammer T.R."/>
            <person name="Caufield P.W."/>
            <person name="Cui Y."/>
            <person name="Zhang H."/>
            <person name="O'Toole P.W."/>
        </authorList>
    </citation>
    <scope>NUCLEOTIDE SEQUENCE [LARGE SCALE GENOMIC DNA]</scope>
    <source>
        <strain evidence="11 12">DSM 20515</strain>
    </source>
</reference>
<dbReference type="AlphaFoldDB" id="A0A0R2BM78"/>
<evidence type="ECO:0000256" key="5">
    <source>
        <dbReference type="ARBA" id="ARBA00022989"/>
    </source>
</evidence>
<feature type="transmembrane region" description="Helical" evidence="10">
    <location>
        <begin position="86"/>
        <end position="108"/>
    </location>
</feature>
<evidence type="ECO:0000313" key="12">
    <source>
        <dbReference type="Proteomes" id="UP000051845"/>
    </source>
</evidence>
<dbReference type="EC" id="2.3.1.275" evidence="10"/>
<evidence type="ECO:0000256" key="10">
    <source>
        <dbReference type="HAMAP-Rule" id="MF_01043"/>
    </source>
</evidence>
<dbReference type="STRING" id="33960.TY91_07575"/>
<protein>
    <recommendedName>
        <fullName evidence="10">Glycerol-3-phosphate acyltransferase</fullName>
    </recommendedName>
    <alternativeName>
        <fullName evidence="10">Acyl-PO4 G3P acyltransferase</fullName>
    </alternativeName>
    <alternativeName>
        <fullName evidence="10">Acyl-phosphate--glycerol-3-phosphate acyltransferase</fullName>
    </alternativeName>
    <alternativeName>
        <fullName evidence="10">G3P acyltransferase</fullName>
        <shortName evidence="10">GPAT</shortName>
        <ecNumber evidence="10">2.3.1.275</ecNumber>
    </alternativeName>
    <alternativeName>
        <fullName evidence="10">Lysophosphatidic acid synthase</fullName>
        <shortName evidence="10">LPA synthase</shortName>
    </alternativeName>
</protein>
<evidence type="ECO:0000256" key="7">
    <source>
        <dbReference type="ARBA" id="ARBA00023136"/>
    </source>
</evidence>
<dbReference type="GO" id="GO:0043772">
    <property type="term" value="F:acyl-phosphate glycerol-3-phosphate acyltransferase activity"/>
    <property type="evidence" value="ECO:0007669"/>
    <property type="project" value="UniProtKB-UniRule"/>
</dbReference>
<evidence type="ECO:0000256" key="6">
    <source>
        <dbReference type="ARBA" id="ARBA00023098"/>
    </source>
</evidence>
<proteinExistence type="inferred from homology"/>
<evidence type="ECO:0000256" key="3">
    <source>
        <dbReference type="ARBA" id="ARBA00022679"/>
    </source>
</evidence>
<dbReference type="HAMAP" id="MF_01043">
    <property type="entry name" value="PlsY"/>
    <property type="match status" value="1"/>
</dbReference>
<comment type="pathway">
    <text evidence="10">Lipid metabolism; phospholipid metabolism.</text>
</comment>
<organism evidence="11 12">
    <name type="scientific">Secundilactobacillus collinoides DSM 20515 = JCM 1123</name>
    <dbReference type="NCBI Taxonomy" id="1423733"/>
    <lineage>
        <taxon>Bacteria</taxon>
        <taxon>Bacillati</taxon>
        <taxon>Bacillota</taxon>
        <taxon>Bacilli</taxon>
        <taxon>Lactobacillales</taxon>
        <taxon>Lactobacillaceae</taxon>
        <taxon>Secundilactobacillus</taxon>
    </lineage>
</organism>
<evidence type="ECO:0000256" key="2">
    <source>
        <dbReference type="ARBA" id="ARBA00022516"/>
    </source>
</evidence>
<dbReference type="PANTHER" id="PTHR30309">
    <property type="entry name" value="INNER MEMBRANE PROTEIN YGIH"/>
    <property type="match status" value="1"/>
</dbReference>
<dbReference type="SMART" id="SM01207">
    <property type="entry name" value="G3P_acyltransf"/>
    <property type="match status" value="1"/>
</dbReference>
<evidence type="ECO:0000313" key="11">
    <source>
        <dbReference type="EMBL" id="KRM77241.1"/>
    </source>
</evidence>
<comment type="function">
    <text evidence="10">Catalyzes the transfer of an acyl group from acyl-phosphate (acyl-PO(4)) to glycerol-3-phosphate (G3P) to form lysophosphatidic acid (LPA). This enzyme utilizes acyl-phosphate as fatty acyl donor, but not acyl-CoA or acyl-ACP.</text>
</comment>
<comment type="catalytic activity">
    <reaction evidence="10">
        <text>an acyl phosphate + sn-glycerol 3-phosphate = a 1-acyl-sn-glycero-3-phosphate + phosphate</text>
        <dbReference type="Rhea" id="RHEA:34075"/>
        <dbReference type="ChEBI" id="CHEBI:43474"/>
        <dbReference type="ChEBI" id="CHEBI:57597"/>
        <dbReference type="ChEBI" id="CHEBI:57970"/>
        <dbReference type="ChEBI" id="CHEBI:59918"/>
        <dbReference type="EC" id="2.3.1.275"/>
    </reaction>
</comment>
<keyword evidence="6 10" id="KW-0443">Lipid metabolism</keyword>
<evidence type="ECO:0000256" key="8">
    <source>
        <dbReference type="ARBA" id="ARBA00023209"/>
    </source>
</evidence>
<dbReference type="PANTHER" id="PTHR30309:SF0">
    <property type="entry name" value="GLYCEROL-3-PHOSPHATE ACYLTRANSFERASE-RELATED"/>
    <property type="match status" value="1"/>
</dbReference>
<dbReference type="GO" id="GO:0008654">
    <property type="term" value="P:phospholipid biosynthetic process"/>
    <property type="evidence" value="ECO:0007669"/>
    <property type="project" value="UniProtKB-UniRule"/>
</dbReference>
<dbReference type="GO" id="GO:0005886">
    <property type="term" value="C:plasma membrane"/>
    <property type="evidence" value="ECO:0007669"/>
    <property type="project" value="UniProtKB-SubCell"/>
</dbReference>
<feature type="transmembrane region" description="Helical" evidence="10">
    <location>
        <begin position="53"/>
        <end position="80"/>
    </location>
</feature>
<evidence type="ECO:0000256" key="4">
    <source>
        <dbReference type="ARBA" id="ARBA00022692"/>
    </source>
</evidence>
<comment type="subunit">
    <text evidence="10">Probably interacts with PlsX.</text>
</comment>
<keyword evidence="1 10" id="KW-1003">Cell membrane</keyword>
<keyword evidence="4 10" id="KW-0812">Transmembrane</keyword>
<dbReference type="PATRIC" id="fig|1423733.4.peg.508"/>
<comment type="caution">
    <text evidence="11">The sequence shown here is derived from an EMBL/GenBank/DDBJ whole genome shotgun (WGS) entry which is preliminary data.</text>
</comment>
<accession>A0A0R2BM78</accession>
<keyword evidence="8 10" id="KW-0594">Phospholipid biosynthesis</keyword>
<gene>
    <name evidence="10" type="primary">plsY</name>
    <name evidence="11" type="ORF">FC82_GL000486</name>
</gene>
<keyword evidence="7 10" id="KW-0472">Membrane</keyword>
<evidence type="ECO:0000256" key="9">
    <source>
        <dbReference type="ARBA" id="ARBA00023264"/>
    </source>
</evidence>
<feature type="transmembrane region" description="Helical" evidence="10">
    <location>
        <begin position="154"/>
        <end position="182"/>
    </location>
</feature>
<comment type="similarity">
    <text evidence="10">Belongs to the PlsY family.</text>
</comment>
<dbReference type="Pfam" id="PF02660">
    <property type="entry name" value="G3P_acyltransf"/>
    <property type="match status" value="1"/>
</dbReference>
<dbReference type="UniPathway" id="UPA00085"/>
<sequence>MSEKTGIIIYVLLLGAYVIGSIPTGVLLSRLLSRKDVRQFGSGNIGTANMTRMLGLPVGLVTLLLDAAKGYVAVLLPVWLHFAHAPALGLLAGMVAIVGHAFSCFLHFKGGKSVATTAGVLLAVAPKLLLIALGLFLLLLAVSSMVSVASVVSLWGTTVICATMGQPILVIFMILVSAFVTVRHHANIKRLLSHSERTIPYGLVATWQRRQHHA</sequence>
<dbReference type="NCBIfam" id="TIGR00023">
    <property type="entry name" value="glycerol-3-phosphate 1-O-acyltransferase PlsY"/>
    <property type="match status" value="1"/>
</dbReference>
<name>A0A0R2BM78_SECCO</name>
<feature type="transmembrane region" description="Helical" evidence="10">
    <location>
        <begin position="6"/>
        <end position="32"/>
    </location>
</feature>
<dbReference type="RefSeq" id="WP_054758586.1">
    <property type="nucleotide sequence ID" value="NZ_AYYR01000013.1"/>
</dbReference>
<keyword evidence="9 10" id="KW-1208">Phospholipid metabolism</keyword>